<proteinExistence type="predicted"/>
<accession>A0A6A6JDD5</accession>
<gene>
    <name evidence="1" type="ORF">EI97DRAFT_451810</name>
</gene>
<evidence type="ECO:0000313" key="1">
    <source>
        <dbReference type="EMBL" id="KAF2274244.1"/>
    </source>
</evidence>
<protein>
    <submittedName>
        <fullName evidence="1">Uncharacterized protein</fullName>
    </submittedName>
</protein>
<organism evidence="1 2">
    <name type="scientific">Westerdykella ornata</name>
    <dbReference type="NCBI Taxonomy" id="318751"/>
    <lineage>
        <taxon>Eukaryota</taxon>
        <taxon>Fungi</taxon>
        <taxon>Dikarya</taxon>
        <taxon>Ascomycota</taxon>
        <taxon>Pezizomycotina</taxon>
        <taxon>Dothideomycetes</taxon>
        <taxon>Pleosporomycetidae</taxon>
        <taxon>Pleosporales</taxon>
        <taxon>Sporormiaceae</taxon>
        <taxon>Westerdykella</taxon>
    </lineage>
</organism>
<sequence>MHMEDRQRFLHFPTPVIDSCRMTIQSVWTRGIQAEREYAGSHEIKVNGYPWRGSGHSAIEARRLICGVLGALHGHGWVLMMSTDVSKKTADKDTLLFRHQIPTPAPCDWCCIGFSMWDRIEFIDVPSEVYNGLISRLGNRVSDHYQHSPGVYEAKIVGRPWIAEGTETMKARELLLVFLEVLETEGWTVYASVDQKNGGDKQTETDTWHCCRLKGWVRGAPVYHNH</sequence>
<dbReference type="AlphaFoldDB" id="A0A6A6JDD5"/>
<keyword evidence="2" id="KW-1185">Reference proteome</keyword>
<name>A0A6A6JDD5_WESOR</name>
<dbReference type="PANTHER" id="PTHR38696:SF1">
    <property type="entry name" value="MEDIATOR OF RNA POLYMERASE II TRANSCRIPTION SUBUNIT 13"/>
    <property type="match status" value="1"/>
</dbReference>
<dbReference type="PANTHER" id="PTHR38696">
    <property type="entry name" value="MEDIATOR OF RNA POLYMERASE II TRANSCRIPTION SUBUNIT 13"/>
    <property type="match status" value="1"/>
</dbReference>
<reference evidence="1" key="1">
    <citation type="journal article" date="2020" name="Stud. Mycol.">
        <title>101 Dothideomycetes genomes: a test case for predicting lifestyles and emergence of pathogens.</title>
        <authorList>
            <person name="Haridas S."/>
            <person name="Albert R."/>
            <person name="Binder M."/>
            <person name="Bloem J."/>
            <person name="Labutti K."/>
            <person name="Salamov A."/>
            <person name="Andreopoulos B."/>
            <person name="Baker S."/>
            <person name="Barry K."/>
            <person name="Bills G."/>
            <person name="Bluhm B."/>
            <person name="Cannon C."/>
            <person name="Castanera R."/>
            <person name="Culley D."/>
            <person name="Daum C."/>
            <person name="Ezra D."/>
            <person name="Gonzalez J."/>
            <person name="Henrissat B."/>
            <person name="Kuo A."/>
            <person name="Liang C."/>
            <person name="Lipzen A."/>
            <person name="Lutzoni F."/>
            <person name="Magnuson J."/>
            <person name="Mondo S."/>
            <person name="Nolan M."/>
            <person name="Ohm R."/>
            <person name="Pangilinan J."/>
            <person name="Park H.-J."/>
            <person name="Ramirez L."/>
            <person name="Alfaro M."/>
            <person name="Sun H."/>
            <person name="Tritt A."/>
            <person name="Yoshinaga Y."/>
            <person name="Zwiers L.-H."/>
            <person name="Turgeon B."/>
            <person name="Goodwin S."/>
            <person name="Spatafora J."/>
            <person name="Crous P."/>
            <person name="Grigoriev I."/>
        </authorList>
    </citation>
    <scope>NUCLEOTIDE SEQUENCE</scope>
    <source>
        <strain evidence="1">CBS 379.55</strain>
    </source>
</reference>
<dbReference type="OrthoDB" id="58379at2759"/>
<dbReference type="EMBL" id="ML986504">
    <property type="protein sequence ID" value="KAF2274244.1"/>
    <property type="molecule type" value="Genomic_DNA"/>
</dbReference>
<evidence type="ECO:0000313" key="2">
    <source>
        <dbReference type="Proteomes" id="UP000800097"/>
    </source>
</evidence>
<dbReference type="Proteomes" id="UP000800097">
    <property type="component" value="Unassembled WGS sequence"/>
</dbReference>
<dbReference type="RefSeq" id="XP_033651783.1">
    <property type="nucleotide sequence ID" value="XM_033800372.1"/>
</dbReference>
<dbReference type="GeneID" id="54553547"/>